<dbReference type="InterPro" id="IPR032157">
    <property type="entry name" value="PAC4"/>
</dbReference>
<dbReference type="Pfam" id="PF16093">
    <property type="entry name" value="PAC4"/>
    <property type="match status" value="1"/>
</dbReference>
<evidence type="ECO:0000313" key="2">
    <source>
        <dbReference type="Proteomes" id="UP001586593"/>
    </source>
</evidence>
<keyword evidence="2" id="KW-1185">Reference proteome</keyword>
<sequence>MDQTSQISIPLPLSFDTRIYIHLTVRAKSILLFLTTGPAEERPPPPPLGSFVYALPNRFDSSQPLSTALTTVESSLDFTTRLAKLLARKTQLPVYLGNSASFSAVGLGGGTVEEIMEAFKNIADVILSRLEAIVPSSSPAVDGTLGGS</sequence>
<comment type="caution">
    <text evidence="1">The sequence shown here is derived from an EMBL/GenBank/DDBJ whole genome shotgun (WGS) entry which is preliminary data.</text>
</comment>
<dbReference type="EMBL" id="JAZHXJ010000011">
    <property type="protein sequence ID" value="KAL1882982.1"/>
    <property type="molecule type" value="Genomic_DNA"/>
</dbReference>
<evidence type="ECO:0000313" key="1">
    <source>
        <dbReference type="EMBL" id="KAL1882982.1"/>
    </source>
</evidence>
<name>A0ABR3Y539_9PEZI</name>
<reference evidence="1 2" key="1">
    <citation type="journal article" date="2024" name="Commun. Biol.">
        <title>Comparative genomic analysis of thermophilic fungi reveals convergent evolutionary adaptations and gene losses.</title>
        <authorList>
            <person name="Steindorff A.S."/>
            <person name="Aguilar-Pontes M.V."/>
            <person name="Robinson A.J."/>
            <person name="Andreopoulos B."/>
            <person name="LaButti K."/>
            <person name="Kuo A."/>
            <person name="Mondo S."/>
            <person name="Riley R."/>
            <person name="Otillar R."/>
            <person name="Haridas S."/>
            <person name="Lipzen A."/>
            <person name="Grimwood J."/>
            <person name="Schmutz J."/>
            <person name="Clum A."/>
            <person name="Reid I.D."/>
            <person name="Moisan M.C."/>
            <person name="Butler G."/>
            <person name="Nguyen T.T.M."/>
            <person name="Dewar K."/>
            <person name="Conant G."/>
            <person name="Drula E."/>
            <person name="Henrissat B."/>
            <person name="Hansel C."/>
            <person name="Singer S."/>
            <person name="Hutchinson M.I."/>
            <person name="de Vries R.P."/>
            <person name="Natvig D.O."/>
            <person name="Powell A.J."/>
            <person name="Tsang A."/>
            <person name="Grigoriev I.V."/>
        </authorList>
    </citation>
    <scope>NUCLEOTIDE SEQUENCE [LARGE SCALE GENOMIC DNA]</scope>
    <source>
        <strain evidence="1 2">ATCC 24622</strain>
    </source>
</reference>
<proteinExistence type="predicted"/>
<protein>
    <submittedName>
        <fullName evidence="1">Uncharacterized protein</fullName>
    </submittedName>
</protein>
<organism evidence="1 2">
    <name type="scientific">Phialemonium thermophilum</name>
    <dbReference type="NCBI Taxonomy" id="223376"/>
    <lineage>
        <taxon>Eukaryota</taxon>
        <taxon>Fungi</taxon>
        <taxon>Dikarya</taxon>
        <taxon>Ascomycota</taxon>
        <taxon>Pezizomycotina</taxon>
        <taxon>Sordariomycetes</taxon>
        <taxon>Sordariomycetidae</taxon>
        <taxon>Cephalothecales</taxon>
        <taxon>Cephalothecaceae</taxon>
        <taxon>Phialemonium</taxon>
    </lineage>
</organism>
<dbReference type="Gene3D" id="3.30.230.100">
    <property type="match status" value="1"/>
</dbReference>
<accession>A0ABR3Y539</accession>
<dbReference type="Proteomes" id="UP001586593">
    <property type="component" value="Unassembled WGS sequence"/>
</dbReference>
<gene>
    <name evidence="1" type="ORF">VTK73DRAFT_504</name>
</gene>